<dbReference type="InterPro" id="IPR012337">
    <property type="entry name" value="RNaseH-like_sf"/>
</dbReference>
<dbReference type="Gene3D" id="3.30.420.10">
    <property type="entry name" value="Ribonuclease H-like superfamily/Ribonuclease H"/>
    <property type="match status" value="1"/>
</dbReference>
<evidence type="ECO:0000313" key="3">
    <source>
        <dbReference type="Proteomes" id="UP000637632"/>
    </source>
</evidence>
<dbReference type="PANTHER" id="PTHR35004:SF7">
    <property type="entry name" value="INTEGRASE PROTEIN"/>
    <property type="match status" value="1"/>
</dbReference>
<dbReference type="PROSITE" id="PS50994">
    <property type="entry name" value="INTEGRASE"/>
    <property type="match status" value="1"/>
</dbReference>
<dbReference type="SUPFAM" id="SSF53098">
    <property type="entry name" value="Ribonuclease H-like"/>
    <property type="match status" value="1"/>
</dbReference>
<dbReference type="Proteomes" id="UP000637632">
    <property type="component" value="Unassembled WGS sequence"/>
</dbReference>
<comment type="caution">
    <text evidence="2">The sequence shown here is derived from an EMBL/GenBank/DDBJ whole genome shotgun (WGS) entry which is preliminary data.</text>
</comment>
<sequence length="565" mass="63685">MDAAQGFLGWSQQTIYRKLKSACGWGPARKARADKGKTSVAAEALTILGAVQREAIRDNGKQTLFTTTARGMLEQNGVAFNVSNGHLNKLIRDRKLNVAAQRNASPVQSLRALHPNHVHEVDPSLCLIYYMNGKQHMMRDREFYKNKLENYAKVKFKVYRYVMYDRASGLLVPWYVEALVENQHSLFDFLMFCWSVTPGRLFHGVPKFVLWDKGTANTSAAIKNLLVHLEVTPLEHEAGNSRAKGGVENGNNIVETQFESRLRFEPVTDIRELNERAFAWANAYNANLIPGQDTRLRRDGLVQPISRYDLWQLVTAAQLRLLPAIEVCRALMVAREQERKVKPNLTIDFKHPDSERSMLYSLRDLDGVNVGDKVQVRPLVYGDCAIQIQAPRYDGEMLTYRIEPDRNYDRFGQSLSGSVIGEEYKAMPDTAIEHAAKDMDAMAYPDMDKDEVKAARNRKATPFANKLDAHSYLQKVEMPTFIPKQGDEIEAPAHLRIEVPKLSAIAAMLRIAAAIKRNLSEEENAFLQARYADGVPEDQIDALIDQFINPAQSAPKRAAGGLRAV</sequence>
<dbReference type="EMBL" id="JACOFT010000007">
    <property type="protein sequence ID" value="MBC3813075.1"/>
    <property type="molecule type" value="Genomic_DNA"/>
</dbReference>
<gene>
    <name evidence="2" type="ORF">H8K26_16660</name>
</gene>
<feature type="domain" description="Integrase catalytic" evidence="1">
    <location>
        <begin position="119"/>
        <end position="312"/>
    </location>
</feature>
<evidence type="ECO:0000313" key="2">
    <source>
        <dbReference type="EMBL" id="MBC3813075.1"/>
    </source>
</evidence>
<protein>
    <submittedName>
        <fullName evidence="2">DDE-type integrase/transposase/recombinase</fullName>
    </submittedName>
</protein>
<name>A0ABR6XJZ2_9BURK</name>
<organism evidence="2 3">
    <name type="scientific">Undibacterium aquatile</name>
    <dbReference type="NCBI Taxonomy" id="1537398"/>
    <lineage>
        <taxon>Bacteria</taxon>
        <taxon>Pseudomonadati</taxon>
        <taxon>Pseudomonadota</taxon>
        <taxon>Betaproteobacteria</taxon>
        <taxon>Burkholderiales</taxon>
        <taxon>Oxalobacteraceae</taxon>
        <taxon>Undibacterium</taxon>
    </lineage>
</organism>
<dbReference type="InterPro" id="IPR036397">
    <property type="entry name" value="RNaseH_sf"/>
</dbReference>
<evidence type="ECO:0000259" key="1">
    <source>
        <dbReference type="PROSITE" id="PS50994"/>
    </source>
</evidence>
<accession>A0ABR6XJZ2</accession>
<reference evidence="2 3" key="1">
    <citation type="submission" date="2020-08" db="EMBL/GenBank/DDBJ databases">
        <title>Novel species isolated from subtropical streams in China.</title>
        <authorList>
            <person name="Lu H."/>
        </authorList>
    </citation>
    <scope>NUCLEOTIDE SEQUENCE [LARGE SCALE GENOMIC DNA]</scope>
    <source>
        <strain evidence="2 3">CCTCC AB 2015119</strain>
    </source>
</reference>
<dbReference type="InterPro" id="IPR001584">
    <property type="entry name" value="Integrase_cat-core"/>
</dbReference>
<dbReference type="PANTHER" id="PTHR35004">
    <property type="entry name" value="TRANSPOSASE RV3428C-RELATED"/>
    <property type="match status" value="1"/>
</dbReference>
<proteinExistence type="predicted"/>
<keyword evidence="3" id="KW-1185">Reference proteome</keyword>